<reference evidence="3 4" key="1">
    <citation type="submission" date="2021-02" db="EMBL/GenBank/DDBJ databases">
        <title>Safari Cat Assemblies.</title>
        <authorList>
            <person name="Bredemeyer K.R."/>
            <person name="Murphy W.J."/>
        </authorList>
    </citation>
    <scope>NUCLEOTIDE SEQUENCE [LARGE SCALE GENOMIC DNA]</scope>
</reference>
<dbReference type="SUPFAM" id="SSF51206">
    <property type="entry name" value="cAMP-binding domain-like"/>
    <property type="match status" value="1"/>
</dbReference>
<dbReference type="CDD" id="cd00038">
    <property type="entry name" value="CAP_ED"/>
    <property type="match status" value="1"/>
</dbReference>
<dbReference type="InterPro" id="IPR014710">
    <property type="entry name" value="RmlC-like_jellyroll"/>
</dbReference>
<sequence length="352" mass="38554">MLRDVRVLGRVEKLLFLELCRHMVFQRLSQGDCVFRPGQPDARTYVVRDGLLELGLPGPDGKEVVLGDSANSLLSVLDVITGHRHAQGHCVCPDGPRLHGAAAASGGLLCRVPQVPRELGVVRITMGRLQWVLQPRDPTPSRFPSPASRTAPAPGVAPSGWSTPQLSRSQGGLLASHLTASGPHSLDLERTGDRSLLNGLVLPHRAKAGTVITGQSDQDVSLHFVLRGCLHVYTPSHQGTCRGQRLWTGPRTGITPGVHRSRVKRARPEEPHTWEDRPKSDLQPCSSHTPEAGWSTRGRSLRNHRPVKISRLLLLAIRLAEAAPESWGNREMFLFALTFLLWIGCFVGIDFL</sequence>
<keyword evidence="4" id="KW-1185">Reference proteome</keyword>
<dbReference type="InterPro" id="IPR018490">
    <property type="entry name" value="cNMP-bd_dom_sf"/>
</dbReference>
<keyword evidence="2" id="KW-1133">Transmembrane helix</keyword>
<name>A0ABI7W742_FELCA</name>
<organism evidence="3 4">
    <name type="scientific">Felis catus</name>
    <name type="common">Cat</name>
    <name type="synonym">Felis silvestris catus</name>
    <dbReference type="NCBI Taxonomy" id="9685"/>
    <lineage>
        <taxon>Eukaryota</taxon>
        <taxon>Metazoa</taxon>
        <taxon>Chordata</taxon>
        <taxon>Craniata</taxon>
        <taxon>Vertebrata</taxon>
        <taxon>Euteleostomi</taxon>
        <taxon>Mammalia</taxon>
        <taxon>Eutheria</taxon>
        <taxon>Laurasiatheria</taxon>
        <taxon>Carnivora</taxon>
        <taxon>Feliformia</taxon>
        <taxon>Felidae</taxon>
        <taxon>Felinae</taxon>
        <taxon>Felis</taxon>
    </lineage>
</organism>
<feature type="compositionally biased region" description="Basic and acidic residues" evidence="1">
    <location>
        <begin position="266"/>
        <end position="280"/>
    </location>
</feature>
<dbReference type="Proteomes" id="UP000823872">
    <property type="component" value="Chromosome D1"/>
</dbReference>
<keyword evidence="2" id="KW-0472">Membrane</keyword>
<evidence type="ECO:0000313" key="3">
    <source>
        <dbReference type="Ensembl" id="ENSFCTP00005006140.1"/>
    </source>
</evidence>
<keyword evidence="2" id="KW-0812">Transmembrane</keyword>
<feature type="transmembrane region" description="Helical" evidence="2">
    <location>
        <begin position="332"/>
        <end position="349"/>
    </location>
</feature>
<evidence type="ECO:0000256" key="2">
    <source>
        <dbReference type="SAM" id="Phobius"/>
    </source>
</evidence>
<evidence type="ECO:0008006" key="5">
    <source>
        <dbReference type="Google" id="ProtNLM"/>
    </source>
</evidence>
<feature type="region of interest" description="Disordered" evidence="1">
    <location>
        <begin position="244"/>
        <end position="299"/>
    </location>
</feature>
<feature type="region of interest" description="Disordered" evidence="1">
    <location>
        <begin position="135"/>
        <end position="178"/>
    </location>
</feature>
<evidence type="ECO:0000256" key="1">
    <source>
        <dbReference type="SAM" id="MobiDB-lite"/>
    </source>
</evidence>
<feature type="compositionally biased region" description="Polar residues" evidence="1">
    <location>
        <begin position="160"/>
        <end position="170"/>
    </location>
</feature>
<reference evidence="3" key="3">
    <citation type="submission" date="2025-09" db="UniProtKB">
        <authorList>
            <consortium name="Ensembl"/>
        </authorList>
    </citation>
    <scope>IDENTIFICATION</scope>
    <source>
        <strain evidence="3">breed Abyssinian</strain>
    </source>
</reference>
<proteinExistence type="predicted"/>
<accession>A0ABI7W742</accession>
<evidence type="ECO:0000313" key="4">
    <source>
        <dbReference type="Proteomes" id="UP000823872"/>
    </source>
</evidence>
<dbReference type="GeneTree" id="ENSGT00940000159130"/>
<dbReference type="InterPro" id="IPR000595">
    <property type="entry name" value="cNMP-bd_dom"/>
</dbReference>
<dbReference type="Ensembl" id="ENSFCTT00005009931.1">
    <property type="protein sequence ID" value="ENSFCTP00005006140.1"/>
    <property type="gene ID" value="ENSFCTG00005003691.1"/>
</dbReference>
<reference evidence="3" key="2">
    <citation type="submission" date="2025-08" db="UniProtKB">
        <authorList>
            <consortium name="Ensembl"/>
        </authorList>
    </citation>
    <scope>IDENTIFICATION</scope>
    <source>
        <strain evidence="3">breed Abyssinian</strain>
    </source>
</reference>
<dbReference type="Gene3D" id="2.60.120.10">
    <property type="entry name" value="Jelly Rolls"/>
    <property type="match status" value="1"/>
</dbReference>
<protein>
    <recommendedName>
        <fullName evidence="5">Cyclic nucleotide-binding domain-containing protein</fullName>
    </recommendedName>
</protein>